<dbReference type="Gene3D" id="3.40.50.150">
    <property type="entry name" value="Vaccinia Virus protein VP39"/>
    <property type="match status" value="1"/>
</dbReference>
<evidence type="ECO:0000313" key="1">
    <source>
        <dbReference type="EMBL" id="GAA3928176.1"/>
    </source>
</evidence>
<reference evidence="2" key="1">
    <citation type="journal article" date="2019" name="Int. J. Syst. Evol. Microbiol.">
        <title>The Global Catalogue of Microorganisms (GCM) 10K type strain sequencing project: providing services to taxonomists for standard genome sequencing and annotation.</title>
        <authorList>
            <consortium name="The Broad Institute Genomics Platform"/>
            <consortium name="The Broad Institute Genome Sequencing Center for Infectious Disease"/>
            <person name="Wu L."/>
            <person name="Ma J."/>
        </authorList>
    </citation>
    <scope>NUCLEOTIDE SEQUENCE [LARGE SCALE GENOMIC DNA]</scope>
    <source>
        <strain evidence="2">JCM 17551</strain>
    </source>
</reference>
<evidence type="ECO:0000313" key="2">
    <source>
        <dbReference type="Proteomes" id="UP001501565"/>
    </source>
</evidence>
<dbReference type="InterPro" id="IPR016876">
    <property type="entry name" value="UCP028234"/>
</dbReference>
<dbReference type="Pfam" id="PF12847">
    <property type="entry name" value="Methyltransf_18"/>
    <property type="match status" value="1"/>
</dbReference>
<dbReference type="InterPro" id="IPR029063">
    <property type="entry name" value="SAM-dependent_MTases_sf"/>
</dbReference>
<dbReference type="PANTHER" id="PTHR38451:SF1">
    <property type="entry name" value="TRNA (ADENINE(22)-N(1))-METHYLTRANSFERASE"/>
    <property type="match status" value="1"/>
</dbReference>
<dbReference type="Proteomes" id="UP001501565">
    <property type="component" value="Unassembled WGS sequence"/>
</dbReference>
<comment type="caution">
    <text evidence="1">The sequence shown here is derived from an EMBL/GenBank/DDBJ whole genome shotgun (WGS) entry which is preliminary data.</text>
</comment>
<name>A0ABP7MQK4_9GAMM</name>
<dbReference type="PANTHER" id="PTHR38451">
    <property type="entry name" value="TRNA (ADENINE(22)-N(1))-METHYLTRANSFERASE"/>
    <property type="match status" value="1"/>
</dbReference>
<proteinExistence type="predicted"/>
<organism evidence="1 2">
    <name type="scientific">Litoribacillus peritrichatus</name>
    <dbReference type="NCBI Taxonomy" id="718191"/>
    <lineage>
        <taxon>Bacteria</taxon>
        <taxon>Pseudomonadati</taxon>
        <taxon>Pseudomonadota</taxon>
        <taxon>Gammaproteobacteria</taxon>
        <taxon>Oceanospirillales</taxon>
        <taxon>Oceanospirillaceae</taxon>
        <taxon>Litoribacillus</taxon>
    </lineage>
</organism>
<accession>A0ABP7MQK4</accession>
<protein>
    <submittedName>
        <fullName evidence="1">tRNA (Adenine(22)-N(1))-methyltransferase TrmK</fullName>
    </submittedName>
</protein>
<dbReference type="EMBL" id="BAABBN010000007">
    <property type="protein sequence ID" value="GAA3928176.1"/>
    <property type="molecule type" value="Genomic_DNA"/>
</dbReference>
<keyword evidence="2" id="KW-1185">Reference proteome</keyword>
<sequence>MVQKPYDHLWDCCCDHGYLGQSFLTERDKYSLGIVHLVDIVPALMNEVSARLNVELSASETHGKWQVHCLDVAKLPITSTEYAKDASHLVIIAGVGGDLLVELIQAIEQNNRGCLIEFLLCPVHHNYKVRQALVARGFGLVNEQLVEENKRFYEIIHVAKNSHEPLSLVGSDMWDLSRPADQRYLKETLAHYHRMKQNPAQQVNDVIDAYTELLSAEPSKF</sequence>
<gene>
    <name evidence="1" type="ORF">GCM10022277_25850</name>
</gene>
<dbReference type="PIRSF" id="PIRSF028234">
    <property type="entry name" value="UCP028234"/>
    <property type="match status" value="1"/>
</dbReference>